<dbReference type="InterPro" id="IPR036390">
    <property type="entry name" value="WH_DNA-bd_sf"/>
</dbReference>
<reference evidence="2" key="1">
    <citation type="journal article" date="2016" name="Genome Announc.">
        <title>Draft Genome Sequences of Five Rapidly Growing Mycobacterium Species, M. thermoresistibile, M. fortuitum subsp. acetamidolyticum, M. canariasense, M. brisbanense, and M. novocastrense.</title>
        <authorList>
            <person name="Katahira K."/>
            <person name="Ogura Y."/>
            <person name="Gotoh Y."/>
            <person name="Hayashi T."/>
        </authorList>
    </citation>
    <scope>NUCLEOTIDE SEQUENCE [LARGE SCALE GENOMIC DNA]</scope>
    <source>
        <strain evidence="2">JCM15298</strain>
    </source>
</reference>
<dbReference type="STRING" id="228230.RMCC_2388"/>
<dbReference type="SUPFAM" id="SSF46785">
    <property type="entry name" value="Winged helix' DNA-binding domain"/>
    <property type="match status" value="1"/>
</dbReference>
<name>A0A100WBH7_MYCCR</name>
<gene>
    <name evidence="1" type="ORF">RMCC_2388</name>
</gene>
<evidence type="ECO:0008006" key="3">
    <source>
        <dbReference type="Google" id="ProtNLM"/>
    </source>
</evidence>
<evidence type="ECO:0000313" key="2">
    <source>
        <dbReference type="Proteomes" id="UP000069443"/>
    </source>
</evidence>
<organism evidence="1 2">
    <name type="scientific">Mycolicibacterium canariasense</name>
    <name type="common">Mycobacterium canariasense</name>
    <dbReference type="NCBI Taxonomy" id="228230"/>
    <lineage>
        <taxon>Bacteria</taxon>
        <taxon>Bacillati</taxon>
        <taxon>Actinomycetota</taxon>
        <taxon>Actinomycetes</taxon>
        <taxon>Mycobacteriales</taxon>
        <taxon>Mycobacteriaceae</taxon>
        <taxon>Mycolicibacterium</taxon>
    </lineage>
</organism>
<dbReference type="EMBL" id="BCSY01000036">
    <property type="protein sequence ID" value="GAS95422.1"/>
    <property type="molecule type" value="Genomic_DNA"/>
</dbReference>
<keyword evidence="2" id="KW-1185">Reference proteome</keyword>
<accession>A0A100WBH7</accession>
<proteinExistence type="predicted"/>
<dbReference type="Gene3D" id="1.10.10.10">
    <property type="entry name" value="Winged helix-like DNA-binding domain superfamily/Winged helix DNA-binding domain"/>
    <property type="match status" value="1"/>
</dbReference>
<dbReference type="Proteomes" id="UP000069443">
    <property type="component" value="Unassembled WGS sequence"/>
</dbReference>
<protein>
    <recommendedName>
        <fullName evidence="3">HTH hxlR-type domain-containing protein</fullName>
    </recommendedName>
</protein>
<comment type="caution">
    <text evidence="1">The sequence shown here is derived from an EMBL/GenBank/DDBJ whole genome shotgun (WGS) entry which is preliminary data.</text>
</comment>
<sequence length="76" mass="8859">MRKLGVHLPSLRSACRDARRTRYEYRLTEKGLDLYPVPMALRVWCEKYLAPDGPFVRYRHTTCGGQVGTAVLRHLR</sequence>
<reference evidence="2" key="2">
    <citation type="submission" date="2016-02" db="EMBL/GenBank/DDBJ databases">
        <title>Draft genome sequence of five rapidly growing Mycobacterium species.</title>
        <authorList>
            <person name="Katahira K."/>
            <person name="Gotou Y."/>
            <person name="Iida K."/>
            <person name="Ogura Y."/>
            <person name="Hayashi T."/>
        </authorList>
    </citation>
    <scope>NUCLEOTIDE SEQUENCE [LARGE SCALE GENOMIC DNA]</scope>
    <source>
        <strain evidence="2">JCM15298</strain>
    </source>
</reference>
<evidence type="ECO:0000313" key="1">
    <source>
        <dbReference type="EMBL" id="GAS95422.1"/>
    </source>
</evidence>
<dbReference type="AlphaFoldDB" id="A0A100WBH7"/>
<dbReference type="InterPro" id="IPR036388">
    <property type="entry name" value="WH-like_DNA-bd_sf"/>
</dbReference>